<feature type="region of interest" description="Disordered" evidence="1">
    <location>
        <begin position="31"/>
        <end position="86"/>
    </location>
</feature>
<dbReference type="Proteomes" id="UP000092024">
    <property type="component" value="Unassembled WGS sequence"/>
</dbReference>
<organism evidence="2 3">
    <name type="scientific">Paenibacillus oryzae</name>
    <dbReference type="NCBI Taxonomy" id="1844972"/>
    <lineage>
        <taxon>Bacteria</taxon>
        <taxon>Bacillati</taxon>
        <taxon>Bacillota</taxon>
        <taxon>Bacilli</taxon>
        <taxon>Bacillales</taxon>
        <taxon>Paenibacillaceae</taxon>
        <taxon>Paenibacillus</taxon>
    </lineage>
</organism>
<dbReference type="Gene3D" id="3.20.20.80">
    <property type="entry name" value="Glycosidases"/>
    <property type="match status" value="1"/>
</dbReference>
<comment type="caution">
    <text evidence="2">The sequence shown here is derived from an EMBL/GenBank/DDBJ whole genome shotgun (WGS) entry which is preliminary data.</text>
</comment>
<dbReference type="InterPro" id="IPR043751">
    <property type="entry name" value="DUF5696"/>
</dbReference>
<keyword evidence="3" id="KW-1185">Reference proteome</keyword>
<accession>A0A1A5YF31</accession>
<dbReference type="Pfam" id="PF18952">
    <property type="entry name" value="DUF5696"/>
    <property type="match status" value="1"/>
</dbReference>
<protein>
    <submittedName>
        <fullName evidence="2">Uncharacterized protein</fullName>
    </submittedName>
</protein>
<proteinExistence type="predicted"/>
<gene>
    <name evidence="2" type="ORF">A7K91_12020</name>
</gene>
<dbReference type="RefSeq" id="WP_068684731.1">
    <property type="nucleotide sequence ID" value="NZ_LYPA01000065.1"/>
</dbReference>
<dbReference type="STRING" id="1844972.A7K91_12020"/>
<feature type="compositionally biased region" description="Low complexity" evidence="1">
    <location>
        <begin position="31"/>
        <end position="79"/>
    </location>
</feature>
<sequence length="813" mass="88760">MKKRRTRKWIIGGIALTLLAAGAFQQFLPPSGARAAEAVAQSEASGPEPESAGSQSAASGSEPEASGSQSQAGAGEASSDVAEAASKEATVLAADDEKKDSGNMAQAQPGEVSMYPVTAVTKMLENGTYTLYLDEKTGNVRVTSQKSGTEWLGAPIVPRSTMPNNKKFMDSAVHLKYTEGADITSTYSLKDKETAVSIAAGSDSVTVSFAFEVEKLYFDVVYRLTETGLEVTIPYSSIREEGKAKLISIEPLPFMNAAAESEEGAMLLPDGSGALLHFRPNHPAYLKGYSEMIYGPDPTFITQTHDMVSLGGMRANTPRKFAALPVFGMYRDGIGTLGIVTQGDYDARINGTPAGIRSIPLYRSSAEFIYRKNDVIFIGSSGQIPYYQGQKIKGDRSLSYVLLEKEQAGYVGMAAAYRSYLINERGIEAVADSSAPLSLTLLGGIKRDEILGSTFIRMTTFEQAQAIIAELKERGIEELEVTLDGWSKNGLYGEQPDHFPAASQLGGKSGLKKLADFAAQQDTPLYLRTNYVKPFGESGGFSKRKDAVRGMDREMLKLTSYYLATRWTNGNASFYLMKPEQTYRKHIAKELDTAAEIGAKGIQFQYMGELLYSDEDSNDYTSRAETAAVWIQALEDARQKTGRTAVDYGFGYTLGAVDRIDNAPLFSSGYIFTDEAVPFYQLALHGLVPYYAAPANLREDSAIEFLKAVEYGALPSYELTHAPTSKLQRTLEDRLFSSEASQWLDTAVEEYNRLKPYYEAIAGKRMTSHRQLQAGVYLTEYENGVKAVVNYSDRDVEVEGMRVGSMDFAVTGV</sequence>
<dbReference type="OrthoDB" id="9793135at2"/>
<evidence type="ECO:0000313" key="3">
    <source>
        <dbReference type="Proteomes" id="UP000092024"/>
    </source>
</evidence>
<evidence type="ECO:0000313" key="2">
    <source>
        <dbReference type="EMBL" id="OBR64251.1"/>
    </source>
</evidence>
<dbReference type="EMBL" id="LYPA01000065">
    <property type="protein sequence ID" value="OBR64251.1"/>
    <property type="molecule type" value="Genomic_DNA"/>
</dbReference>
<evidence type="ECO:0000256" key="1">
    <source>
        <dbReference type="SAM" id="MobiDB-lite"/>
    </source>
</evidence>
<reference evidence="2 3" key="1">
    <citation type="submission" date="2016-05" db="EMBL/GenBank/DDBJ databases">
        <title>Paenibacillus oryzae. sp. nov., isolated from the rice root.</title>
        <authorList>
            <person name="Zhang J."/>
            <person name="Zhang X."/>
        </authorList>
    </citation>
    <scope>NUCLEOTIDE SEQUENCE [LARGE SCALE GENOMIC DNA]</scope>
    <source>
        <strain evidence="2 3">1DrF-4</strain>
    </source>
</reference>
<name>A0A1A5YF31_9BACL</name>
<dbReference type="AlphaFoldDB" id="A0A1A5YF31"/>